<accession>A0A090R3E4</accession>
<keyword evidence="5" id="KW-0547">Nucleotide-binding</keyword>
<comment type="caution">
    <text evidence="12">The sequence shown here is derived from an EMBL/GenBank/DDBJ whole genome shotgun (WGS) entry which is preliminary data.</text>
</comment>
<feature type="transmembrane region" description="Helical" evidence="9">
    <location>
        <begin position="289"/>
        <end position="311"/>
    </location>
</feature>
<name>A0A090R3E4_9GAMM</name>
<gene>
    <name evidence="12" type="ORF">JCM19237_2917</name>
</gene>
<dbReference type="InterPro" id="IPR003439">
    <property type="entry name" value="ABC_transporter-like_ATP-bd"/>
</dbReference>
<dbReference type="PANTHER" id="PTHR24221">
    <property type="entry name" value="ATP-BINDING CASSETTE SUB-FAMILY B"/>
    <property type="match status" value="1"/>
</dbReference>
<keyword evidence="3" id="KW-1003">Cell membrane</keyword>
<evidence type="ECO:0000313" key="12">
    <source>
        <dbReference type="EMBL" id="GAL08988.1"/>
    </source>
</evidence>
<dbReference type="InterPro" id="IPR027417">
    <property type="entry name" value="P-loop_NTPase"/>
</dbReference>
<dbReference type="PANTHER" id="PTHR24221:SF248">
    <property type="entry name" value="ABC TRANSPORTER TRANSMEMBRANE REGION"/>
    <property type="match status" value="1"/>
</dbReference>
<dbReference type="InterPro" id="IPR003593">
    <property type="entry name" value="AAA+_ATPase"/>
</dbReference>
<proteinExistence type="predicted"/>
<evidence type="ECO:0000256" key="5">
    <source>
        <dbReference type="ARBA" id="ARBA00022741"/>
    </source>
</evidence>
<organism evidence="12 13">
    <name type="scientific">Photobacterium aphoticum</name>
    <dbReference type="NCBI Taxonomy" id="754436"/>
    <lineage>
        <taxon>Bacteria</taxon>
        <taxon>Pseudomonadati</taxon>
        <taxon>Pseudomonadota</taxon>
        <taxon>Gammaproteobacteria</taxon>
        <taxon>Vibrionales</taxon>
        <taxon>Vibrionaceae</taxon>
        <taxon>Photobacterium</taxon>
    </lineage>
</organism>
<evidence type="ECO:0000256" key="6">
    <source>
        <dbReference type="ARBA" id="ARBA00022840"/>
    </source>
</evidence>
<evidence type="ECO:0000313" key="13">
    <source>
        <dbReference type="Proteomes" id="UP000029227"/>
    </source>
</evidence>
<feature type="transmembrane region" description="Helical" evidence="9">
    <location>
        <begin position="154"/>
        <end position="175"/>
    </location>
</feature>
<dbReference type="AlphaFoldDB" id="A0A090R3E4"/>
<dbReference type="SMART" id="SM00382">
    <property type="entry name" value="AAA"/>
    <property type="match status" value="1"/>
</dbReference>
<dbReference type="GO" id="GO:0016887">
    <property type="term" value="F:ATP hydrolysis activity"/>
    <property type="evidence" value="ECO:0007669"/>
    <property type="project" value="InterPro"/>
</dbReference>
<sequence>MREFNHVLETLTDAVRLVTTYFNLSYSYELLVSGIPMPDGIFHHTQLVPAVKNVGLEGKWVPFNVEAQIQSASPFIVINEDKAIVVVQLNHDEMTCLTSQGPMTLPTEQLITLAPKQVAVLKALPVVEERARVNARGDWKSHWFWGPILSAKRIYIDVFAASILINLFALATPLFTMNVYDRVVPNLAFDSLWVLAIGAVIVFIFDFILKLMRNWFVDLAGKKTDILMSADIYARTLGMRLKHRPESVGVYSRHLNEFESVRSFLASSTITTLIDLPFAVLMLMVLTMIAGPLVIVPIIAMLLVALASFLVQAPLNRTIDESNQLSAQKNANLYESLHGIETVKLHGGEGQYQYKWEQSVGHMATWGNKTRWLSSSILTFAGFAQQLVSVGLIVFGVYLLADNAISMGAIIAAVMLSGRCLQPMLQLAGLATRYSQVLTSYQQLNDIMSTPQEQEPQRRYLQVDKLEGKVQFRNVSFRYDDDAPSILSNVSFSIKKGEKVAIIGRIGAGKTTIEKLLLNLHQPTKGMILLDDINIEQYNPSFVRKQIGVVPQDINLFYGSIRENIMLGEPAIAASAVQRAAEIAGVTEFTRHDAEGLDRQVGEGGRYLSGGQRQSIALARAFLRPASLYVLDEPTSQMDSRTENHVKQQLANLGNEHTLLLVTHKTSMLDVVDRVIVLDQGRIVLDGPRAQVLDALADGRIRQPGRVHAA</sequence>
<dbReference type="EMBL" id="BBMN01000040">
    <property type="protein sequence ID" value="GAL08988.1"/>
    <property type="molecule type" value="Genomic_DNA"/>
</dbReference>
<dbReference type="eggNOG" id="COG2274">
    <property type="taxonomic scope" value="Bacteria"/>
</dbReference>
<keyword evidence="8 9" id="KW-0472">Membrane</keyword>
<dbReference type="PROSITE" id="PS50929">
    <property type="entry name" value="ABC_TM1F"/>
    <property type="match status" value="1"/>
</dbReference>
<dbReference type="InterPro" id="IPR017750">
    <property type="entry name" value="ATPase_T1SS"/>
</dbReference>
<keyword evidence="2" id="KW-0813">Transport</keyword>
<dbReference type="NCBIfam" id="TIGR03375">
    <property type="entry name" value="type_I_sec_LssB"/>
    <property type="match status" value="1"/>
</dbReference>
<dbReference type="Pfam" id="PF00664">
    <property type="entry name" value="ABC_membrane"/>
    <property type="match status" value="1"/>
</dbReference>
<reference evidence="12 13" key="1">
    <citation type="journal article" date="2014" name="Genome Announc.">
        <title>Draft Genome Sequences of Two Vibrionaceae Species, Vibrio ponticus C121 and Photobacterium aphoticum C119, Isolated as Coral Reef Microbiota.</title>
        <authorList>
            <person name="Al-saari N."/>
            <person name="Meirelles P.M."/>
            <person name="Mino S."/>
            <person name="Suda W."/>
            <person name="Oshima K."/>
            <person name="Hattori M."/>
            <person name="Ohkuma M."/>
            <person name="Thompson F.L."/>
            <person name="Gomez-Gil B."/>
            <person name="Sawabe T."/>
            <person name="Sawabe T."/>
        </authorList>
    </citation>
    <scope>NUCLEOTIDE SEQUENCE [LARGE SCALE GENOMIC DNA]</scope>
    <source>
        <strain evidence="12 13">JCM 19237</strain>
    </source>
</reference>
<feature type="transmembrane region" description="Helical" evidence="9">
    <location>
        <begin position="187"/>
        <end position="209"/>
    </location>
</feature>
<dbReference type="SUPFAM" id="SSF52540">
    <property type="entry name" value="P-loop containing nucleoside triphosphate hydrolases"/>
    <property type="match status" value="1"/>
</dbReference>
<evidence type="ECO:0000256" key="3">
    <source>
        <dbReference type="ARBA" id="ARBA00022475"/>
    </source>
</evidence>
<dbReference type="InterPro" id="IPR011527">
    <property type="entry name" value="ABC1_TM_dom"/>
</dbReference>
<evidence type="ECO:0000256" key="4">
    <source>
        <dbReference type="ARBA" id="ARBA00022692"/>
    </source>
</evidence>
<dbReference type="SUPFAM" id="SSF90123">
    <property type="entry name" value="ABC transporter transmembrane region"/>
    <property type="match status" value="1"/>
</dbReference>
<dbReference type="Pfam" id="PF00005">
    <property type="entry name" value="ABC_tran"/>
    <property type="match status" value="1"/>
</dbReference>
<keyword evidence="7 9" id="KW-1133">Transmembrane helix</keyword>
<dbReference type="InterPro" id="IPR039421">
    <property type="entry name" value="Type_1_exporter"/>
</dbReference>
<dbReference type="InterPro" id="IPR036640">
    <property type="entry name" value="ABC1_TM_sf"/>
</dbReference>
<evidence type="ECO:0000259" key="11">
    <source>
        <dbReference type="PROSITE" id="PS50929"/>
    </source>
</evidence>
<feature type="transmembrane region" description="Helical" evidence="9">
    <location>
        <begin position="263"/>
        <end position="283"/>
    </location>
</feature>
<dbReference type="GO" id="GO:0034040">
    <property type="term" value="F:ATPase-coupled lipid transmembrane transporter activity"/>
    <property type="evidence" value="ECO:0007669"/>
    <property type="project" value="TreeGrafter"/>
</dbReference>
<dbReference type="Gene3D" id="1.20.1560.10">
    <property type="entry name" value="ABC transporter type 1, transmembrane domain"/>
    <property type="match status" value="1"/>
</dbReference>
<feature type="domain" description="ABC transporter" evidence="10">
    <location>
        <begin position="470"/>
        <end position="705"/>
    </location>
</feature>
<evidence type="ECO:0000256" key="7">
    <source>
        <dbReference type="ARBA" id="ARBA00022989"/>
    </source>
</evidence>
<keyword evidence="4 9" id="KW-0812">Transmembrane</keyword>
<dbReference type="GO" id="GO:0140359">
    <property type="term" value="F:ABC-type transporter activity"/>
    <property type="evidence" value="ECO:0007669"/>
    <property type="project" value="InterPro"/>
</dbReference>
<keyword evidence="6" id="KW-0067">ATP-binding</keyword>
<dbReference type="CDD" id="cd18587">
    <property type="entry name" value="ABC_6TM_LapB_like"/>
    <property type="match status" value="1"/>
</dbReference>
<evidence type="ECO:0000256" key="8">
    <source>
        <dbReference type="ARBA" id="ARBA00023136"/>
    </source>
</evidence>
<comment type="subcellular location">
    <subcellularLocation>
        <location evidence="1">Cell membrane</location>
        <topology evidence="1">Multi-pass membrane protein</topology>
    </subcellularLocation>
</comment>
<protein>
    <submittedName>
        <fullName evidence="12">Type I secretion system ATPase</fullName>
    </submittedName>
</protein>
<evidence type="ECO:0000256" key="2">
    <source>
        <dbReference type="ARBA" id="ARBA00022448"/>
    </source>
</evidence>
<dbReference type="Proteomes" id="UP000029227">
    <property type="component" value="Unassembled WGS sequence"/>
</dbReference>
<dbReference type="STRING" id="754436.JCM19237_2917"/>
<evidence type="ECO:0000259" key="10">
    <source>
        <dbReference type="PROSITE" id="PS50893"/>
    </source>
</evidence>
<dbReference type="Gene3D" id="3.40.50.300">
    <property type="entry name" value="P-loop containing nucleotide triphosphate hydrolases"/>
    <property type="match status" value="1"/>
</dbReference>
<feature type="domain" description="ABC transmembrane type-1" evidence="11">
    <location>
        <begin position="158"/>
        <end position="436"/>
    </location>
</feature>
<dbReference type="PROSITE" id="PS50893">
    <property type="entry name" value="ABC_TRANSPORTER_2"/>
    <property type="match status" value="1"/>
</dbReference>
<feature type="transmembrane region" description="Helical" evidence="9">
    <location>
        <begin position="377"/>
        <end position="398"/>
    </location>
</feature>
<dbReference type="GO" id="GO:0005886">
    <property type="term" value="C:plasma membrane"/>
    <property type="evidence" value="ECO:0007669"/>
    <property type="project" value="UniProtKB-SubCell"/>
</dbReference>
<evidence type="ECO:0000256" key="9">
    <source>
        <dbReference type="SAM" id="Phobius"/>
    </source>
</evidence>
<dbReference type="GO" id="GO:0005524">
    <property type="term" value="F:ATP binding"/>
    <property type="evidence" value="ECO:0007669"/>
    <property type="project" value="UniProtKB-KW"/>
</dbReference>
<dbReference type="Gene3D" id="3.90.70.10">
    <property type="entry name" value="Cysteine proteinases"/>
    <property type="match status" value="1"/>
</dbReference>
<dbReference type="FunFam" id="3.40.50.300:FF:000299">
    <property type="entry name" value="ABC transporter ATP-binding protein/permease"/>
    <property type="match status" value="1"/>
</dbReference>
<evidence type="ECO:0000256" key="1">
    <source>
        <dbReference type="ARBA" id="ARBA00004651"/>
    </source>
</evidence>